<dbReference type="PANTHER" id="PTHR42715:SF10">
    <property type="entry name" value="BETA-GLUCOSIDASE"/>
    <property type="match status" value="1"/>
</dbReference>
<dbReference type="Gene3D" id="3.20.20.300">
    <property type="entry name" value="Glycoside hydrolase, family 3, N-terminal domain"/>
    <property type="match status" value="1"/>
</dbReference>
<dbReference type="Pfam" id="PF01915">
    <property type="entry name" value="Glyco_hydro_3_C"/>
    <property type="match status" value="1"/>
</dbReference>
<dbReference type="GO" id="GO:0016787">
    <property type="term" value="F:hydrolase activity"/>
    <property type="evidence" value="ECO:0007669"/>
    <property type="project" value="UniProtKB-KW"/>
</dbReference>
<dbReference type="InterPro" id="IPR002772">
    <property type="entry name" value="Glyco_hydro_3_C"/>
</dbReference>
<dbReference type="InterPro" id="IPR026891">
    <property type="entry name" value="Fn3-like"/>
</dbReference>
<sequence length="817" mass="91101">MICREEERRVEYMIDYKELISRMTLEEKASLLSGKDMWETKTIERLNLPTIIMSDGPHGVRRQVGAGDHLGLNASLPATCFPTAATVANSWNPEIGELVGSCIGEEALAQGVSVILGPGMNIKRSPLCGRNFEYYSEDPYLCGKMAAAEVRGLQSKGVSACPKHYAVNSQELRRMSSDSIVDERTLREIYLTAFEIVVKEARPKSLMTSYNRINGVYASENEKLLQEILRDEWGFDGFVVTDWGGSNDHVESVKAGNHLEMPTTGGDSDRELAKAVREGIVKEELLDRRVEELLKIIYEIHPVMETHKNKDIPIEEHHNAARRAAAESIVLLKNEENLLPVSKDTKVAIIGDFAKTPRYQGAGSSIVNCTKLDNTLDVLKDYELTVVGFERGYARGGREDADMRRAALELAKKAQIVLFYLGLDEISETEGLDRTHMRIPESQVSLLAEVAKVNPNIATVISAGSAIEMPWMDKCKAALHGYLGGQAGAGAMLQVITGQVCPSGKLAETIPLRSEDTPAYHYFPGREYSAEYREGLYIGYRYYDKAEVPVQFPFGYGLSYTSFAYSDLSVAEKEVSFTLTNIGDVDGAETAQLYIGAKESEIYRPIKELKGFSKVFLKAGESKRMVIPLDDKAFRYFNAGNNRWEVEEGEYHVLIGASSADIRLRGSLHILGEAAKCWYDKEAMIPYESGRIQAVSDREFAALLGHDIPDGRWNEDGILDVNDALCQMYYARNGLARLAYKVLTGLKDRSEKKGIPDLNVLFIYNMPFRGIAKMTKGIITMEMARQLVRMVNGHFFAGLKGFVGGFFRSRRAQRNTK</sequence>
<evidence type="ECO:0000256" key="1">
    <source>
        <dbReference type="ARBA" id="ARBA00005336"/>
    </source>
</evidence>
<gene>
    <name evidence="6" type="ORF">V6984_07015</name>
</gene>
<organism evidence="6 7">
    <name type="scientific">Kineothrix sedimenti</name>
    <dbReference type="NCBI Taxonomy" id="3123317"/>
    <lineage>
        <taxon>Bacteria</taxon>
        <taxon>Bacillati</taxon>
        <taxon>Bacillota</taxon>
        <taxon>Clostridia</taxon>
        <taxon>Lachnospirales</taxon>
        <taxon>Lachnospiraceae</taxon>
        <taxon>Kineothrix</taxon>
    </lineage>
</organism>
<feature type="domain" description="Fibronectin type III-like" evidence="5">
    <location>
        <begin position="589"/>
        <end position="659"/>
    </location>
</feature>
<dbReference type="SMART" id="SM01217">
    <property type="entry name" value="Fn3_like"/>
    <property type="match status" value="1"/>
</dbReference>
<dbReference type="InterPro" id="IPR019800">
    <property type="entry name" value="Glyco_hydro_3_AS"/>
</dbReference>
<dbReference type="Pfam" id="PF00933">
    <property type="entry name" value="Glyco_hydro_3"/>
    <property type="match status" value="1"/>
</dbReference>
<dbReference type="InterPro" id="IPR050288">
    <property type="entry name" value="Cellulose_deg_GH3"/>
</dbReference>
<evidence type="ECO:0000256" key="4">
    <source>
        <dbReference type="RuleBase" id="RU361161"/>
    </source>
</evidence>
<keyword evidence="7" id="KW-1185">Reference proteome</keyword>
<evidence type="ECO:0000256" key="3">
    <source>
        <dbReference type="ARBA" id="ARBA00023277"/>
    </source>
</evidence>
<dbReference type="Gene3D" id="3.40.50.1700">
    <property type="entry name" value="Glycoside hydrolase family 3 C-terminal domain"/>
    <property type="match status" value="1"/>
</dbReference>
<dbReference type="Proteomes" id="UP001451571">
    <property type="component" value="Chromosome"/>
</dbReference>
<proteinExistence type="inferred from homology"/>
<evidence type="ECO:0000313" key="6">
    <source>
        <dbReference type="EMBL" id="XAH75503.1"/>
    </source>
</evidence>
<dbReference type="SUPFAM" id="SSF52279">
    <property type="entry name" value="Beta-D-glucan exohydrolase, C-terminal domain"/>
    <property type="match status" value="1"/>
</dbReference>
<dbReference type="PRINTS" id="PR00133">
    <property type="entry name" value="GLHYDRLASE3"/>
</dbReference>
<comment type="similarity">
    <text evidence="1 4">Belongs to the glycosyl hydrolase 3 family.</text>
</comment>
<reference evidence="6 7" key="1">
    <citation type="submission" date="2024-02" db="EMBL/GenBank/DDBJ databases">
        <title>Bacterial strain from lacustrine sediment.</title>
        <authorList>
            <person name="Petit C."/>
            <person name="Fadhlaoui K."/>
        </authorList>
    </citation>
    <scope>NUCLEOTIDE SEQUENCE [LARGE SCALE GENOMIC DNA]</scope>
    <source>
        <strain evidence="6 7">IPX-CK</strain>
    </source>
</reference>
<dbReference type="InterPro" id="IPR036881">
    <property type="entry name" value="Glyco_hydro_3_C_sf"/>
</dbReference>
<dbReference type="InterPro" id="IPR001764">
    <property type="entry name" value="Glyco_hydro_3_N"/>
</dbReference>
<keyword evidence="3" id="KW-0119">Carbohydrate metabolism</keyword>
<dbReference type="PROSITE" id="PS00775">
    <property type="entry name" value="GLYCOSYL_HYDROL_F3"/>
    <property type="match status" value="1"/>
</dbReference>
<dbReference type="EMBL" id="CP146256">
    <property type="protein sequence ID" value="XAH75503.1"/>
    <property type="molecule type" value="Genomic_DNA"/>
</dbReference>
<dbReference type="Pfam" id="PF14310">
    <property type="entry name" value="Fn3-like"/>
    <property type="match status" value="1"/>
</dbReference>
<keyword evidence="4" id="KW-0326">Glycosidase</keyword>
<dbReference type="InterPro" id="IPR017853">
    <property type="entry name" value="GH"/>
</dbReference>
<dbReference type="SUPFAM" id="SSF51445">
    <property type="entry name" value="(Trans)glycosidases"/>
    <property type="match status" value="1"/>
</dbReference>
<protein>
    <submittedName>
        <fullName evidence="6">Glycoside hydrolase family 3 C-terminal domain-containing protein</fullName>
    </submittedName>
</protein>
<dbReference type="InterPro" id="IPR036962">
    <property type="entry name" value="Glyco_hydro_3_N_sf"/>
</dbReference>
<accession>A0ABZ3EZ03</accession>
<evidence type="ECO:0000259" key="5">
    <source>
        <dbReference type="SMART" id="SM01217"/>
    </source>
</evidence>
<dbReference type="Gene3D" id="2.60.40.10">
    <property type="entry name" value="Immunoglobulins"/>
    <property type="match status" value="1"/>
</dbReference>
<evidence type="ECO:0000313" key="7">
    <source>
        <dbReference type="Proteomes" id="UP001451571"/>
    </source>
</evidence>
<evidence type="ECO:0000256" key="2">
    <source>
        <dbReference type="ARBA" id="ARBA00022801"/>
    </source>
</evidence>
<dbReference type="InterPro" id="IPR013783">
    <property type="entry name" value="Ig-like_fold"/>
</dbReference>
<keyword evidence="2 4" id="KW-0378">Hydrolase</keyword>
<dbReference type="RefSeq" id="WP_342759069.1">
    <property type="nucleotide sequence ID" value="NZ_CP146256.1"/>
</dbReference>
<name>A0ABZ3EZ03_9FIRM</name>
<dbReference type="PANTHER" id="PTHR42715">
    <property type="entry name" value="BETA-GLUCOSIDASE"/>
    <property type="match status" value="1"/>
</dbReference>